<feature type="domain" description="Serine aminopeptidase S33" evidence="1">
    <location>
        <begin position="30"/>
        <end position="293"/>
    </location>
</feature>
<dbReference type="InterPro" id="IPR051044">
    <property type="entry name" value="MAG_DAG_Lipase"/>
</dbReference>
<dbReference type="PANTHER" id="PTHR11614">
    <property type="entry name" value="PHOSPHOLIPASE-RELATED"/>
    <property type="match status" value="1"/>
</dbReference>
<gene>
    <name evidence="2" type="ORF">EDD78_107120</name>
</gene>
<accession>A0A9X8UIK8</accession>
<dbReference type="Proteomes" id="UP000294682">
    <property type="component" value="Unassembled WGS sequence"/>
</dbReference>
<dbReference type="EMBL" id="SLUK01000007">
    <property type="protein sequence ID" value="TCL43018.1"/>
    <property type="molecule type" value="Genomic_DNA"/>
</dbReference>
<protein>
    <submittedName>
        <fullName evidence="2">Alpha-beta hydrolase superfamily lysophospholipase</fullName>
    </submittedName>
</protein>
<dbReference type="Pfam" id="PF12146">
    <property type="entry name" value="Hydrolase_4"/>
    <property type="match status" value="1"/>
</dbReference>
<name>A0A9X8UIK8_9FIRM</name>
<dbReference type="GO" id="GO:0016787">
    <property type="term" value="F:hydrolase activity"/>
    <property type="evidence" value="ECO:0007669"/>
    <property type="project" value="UniProtKB-KW"/>
</dbReference>
<dbReference type="SUPFAM" id="SSF53474">
    <property type="entry name" value="alpha/beta-Hydrolases"/>
    <property type="match status" value="1"/>
</dbReference>
<dbReference type="Gene3D" id="3.40.50.1820">
    <property type="entry name" value="alpha/beta hydrolase"/>
    <property type="match status" value="1"/>
</dbReference>
<evidence type="ECO:0000313" key="3">
    <source>
        <dbReference type="Proteomes" id="UP000294682"/>
    </source>
</evidence>
<reference evidence="2 3" key="1">
    <citation type="submission" date="2019-03" db="EMBL/GenBank/DDBJ databases">
        <title>Genomic Encyclopedia of Type Strains, Phase IV (KMG-IV): sequencing the most valuable type-strain genomes for metagenomic binning, comparative biology and taxonomic classification.</title>
        <authorList>
            <person name="Goeker M."/>
        </authorList>
    </citation>
    <scope>NUCLEOTIDE SEQUENCE [LARGE SCALE GENOMIC DNA]</scope>
    <source>
        <strain evidence="2 3">DSM 100433</strain>
    </source>
</reference>
<keyword evidence="3" id="KW-1185">Reference proteome</keyword>
<sequence length="310" mass="34927">MRINIRSISFHSANGEDNISAVAYFPEGEEIRGIVLVSHGMLEHIGRYHEFMLYLAQQGLAVFGQDHLGHGKSAGSPERLGYFAHENGYQCLIRDLRHLCHIAAGMFPERQIFLLGHSMGSLIARLYCVKYPDTLAGVILMGTAGPNPMTGFGILLAQRYLRKEGEFCRPERLHELVIGNMNRRFTPTRTASDWLSRDEAAVDRYLADPVSGQRFTASAYLDLFTMMEVANSPRWARDYPKGLATLLLSGDCDPVGNFGRGVLQVYNRLQSAGVEDLEMQLYEGARHELLNELNREEVYGDILDWIENEI</sequence>
<organism evidence="2 3">
    <name type="scientific">Harryflintia acetispora</name>
    <dbReference type="NCBI Taxonomy" id="1849041"/>
    <lineage>
        <taxon>Bacteria</taxon>
        <taxon>Bacillati</taxon>
        <taxon>Bacillota</taxon>
        <taxon>Clostridia</taxon>
        <taxon>Eubacteriales</taxon>
        <taxon>Oscillospiraceae</taxon>
        <taxon>Harryflintia</taxon>
    </lineage>
</organism>
<proteinExistence type="predicted"/>
<evidence type="ECO:0000313" key="2">
    <source>
        <dbReference type="EMBL" id="TCL43018.1"/>
    </source>
</evidence>
<comment type="caution">
    <text evidence="2">The sequence shown here is derived from an EMBL/GenBank/DDBJ whole genome shotgun (WGS) entry which is preliminary data.</text>
</comment>
<evidence type="ECO:0000259" key="1">
    <source>
        <dbReference type="Pfam" id="PF12146"/>
    </source>
</evidence>
<dbReference type="AlphaFoldDB" id="A0A9X8UIK8"/>
<dbReference type="InterPro" id="IPR022742">
    <property type="entry name" value="Hydrolase_4"/>
</dbReference>
<dbReference type="RefSeq" id="WP_132084735.1">
    <property type="nucleotide sequence ID" value="NZ_JADNAH010000002.1"/>
</dbReference>
<dbReference type="InterPro" id="IPR029058">
    <property type="entry name" value="AB_hydrolase_fold"/>
</dbReference>
<keyword evidence="2" id="KW-0378">Hydrolase</keyword>